<dbReference type="PANTHER" id="PTHR35526">
    <property type="entry name" value="ANTI-SIGMA-F FACTOR RSBW-RELATED"/>
    <property type="match status" value="1"/>
</dbReference>
<evidence type="ECO:0000259" key="2">
    <source>
        <dbReference type="Pfam" id="PF13581"/>
    </source>
</evidence>
<accession>A0A7X0LTG6</accession>
<dbReference type="InterPro" id="IPR050267">
    <property type="entry name" value="Anti-sigma-factor_SerPK"/>
</dbReference>
<organism evidence="3 4">
    <name type="scientific">Streptomyces candidus</name>
    <dbReference type="NCBI Taxonomy" id="67283"/>
    <lineage>
        <taxon>Bacteria</taxon>
        <taxon>Bacillati</taxon>
        <taxon>Actinomycetota</taxon>
        <taxon>Actinomycetes</taxon>
        <taxon>Kitasatosporales</taxon>
        <taxon>Streptomycetaceae</taxon>
        <taxon>Streptomyces</taxon>
    </lineage>
</organism>
<dbReference type="RefSeq" id="WP_185035960.1">
    <property type="nucleotide sequence ID" value="NZ_BNBN01000015.1"/>
</dbReference>
<dbReference type="SUPFAM" id="SSF55874">
    <property type="entry name" value="ATPase domain of HSP90 chaperone/DNA topoisomerase II/histidine kinase"/>
    <property type="match status" value="1"/>
</dbReference>
<comment type="caution">
    <text evidence="3">The sequence shown here is derived from an EMBL/GenBank/DDBJ whole genome shotgun (WGS) entry which is preliminary data.</text>
</comment>
<sequence length="129" mass="13803">MYELDSAPSVPATARREVRAVLTDWQVSPEAIDTAVQVISEIAANAVEHTLSSRVQFEVGCYPDGEIHVAVRDSGPRPEAPLAARTDGTLKERGRGLLLVDTLTSKWGAEPVPENGLLVWAMIQTGGPA</sequence>
<evidence type="ECO:0000313" key="3">
    <source>
        <dbReference type="EMBL" id="MBB6439409.1"/>
    </source>
</evidence>
<protein>
    <submittedName>
        <fullName evidence="3">Anti-sigma regulatory factor (Ser/Thr protein kinase)</fullName>
    </submittedName>
</protein>
<evidence type="ECO:0000313" key="4">
    <source>
        <dbReference type="Proteomes" id="UP000540423"/>
    </source>
</evidence>
<dbReference type="CDD" id="cd16936">
    <property type="entry name" value="HATPase_RsbW-like"/>
    <property type="match status" value="1"/>
</dbReference>
<dbReference type="PANTHER" id="PTHR35526:SF3">
    <property type="entry name" value="ANTI-SIGMA-F FACTOR RSBW"/>
    <property type="match status" value="1"/>
</dbReference>
<dbReference type="InterPro" id="IPR036890">
    <property type="entry name" value="HATPase_C_sf"/>
</dbReference>
<dbReference type="EMBL" id="JACHEM010000021">
    <property type="protein sequence ID" value="MBB6439409.1"/>
    <property type="molecule type" value="Genomic_DNA"/>
</dbReference>
<name>A0A7X0LTG6_9ACTN</name>
<evidence type="ECO:0000256" key="1">
    <source>
        <dbReference type="ARBA" id="ARBA00022527"/>
    </source>
</evidence>
<dbReference type="InterPro" id="IPR003594">
    <property type="entry name" value="HATPase_dom"/>
</dbReference>
<reference evidence="3 4" key="1">
    <citation type="submission" date="2020-08" db="EMBL/GenBank/DDBJ databases">
        <title>Genomic Encyclopedia of Type Strains, Phase IV (KMG-IV): sequencing the most valuable type-strain genomes for metagenomic binning, comparative biology and taxonomic classification.</title>
        <authorList>
            <person name="Goeker M."/>
        </authorList>
    </citation>
    <scope>NUCLEOTIDE SEQUENCE [LARGE SCALE GENOMIC DNA]</scope>
    <source>
        <strain evidence="3 4">DSM 40141</strain>
    </source>
</reference>
<dbReference type="GO" id="GO:0004674">
    <property type="term" value="F:protein serine/threonine kinase activity"/>
    <property type="evidence" value="ECO:0007669"/>
    <property type="project" value="UniProtKB-KW"/>
</dbReference>
<keyword evidence="1" id="KW-0808">Transferase</keyword>
<feature type="domain" description="Histidine kinase/HSP90-like ATPase" evidence="2">
    <location>
        <begin position="12"/>
        <end position="106"/>
    </location>
</feature>
<dbReference type="Proteomes" id="UP000540423">
    <property type="component" value="Unassembled WGS sequence"/>
</dbReference>
<keyword evidence="1" id="KW-0418">Kinase</keyword>
<proteinExistence type="predicted"/>
<dbReference type="AlphaFoldDB" id="A0A7X0LTG6"/>
<keyword evidence="4" id="KW-1185">Reference proteome</keyword>
<dbReference type="Pfam" id="PF13581">
    <property type="entry name" value="HATPase_c_2"/>
    <property type="match status" value="1"/>
</dbReference>
<dbReference type="Gene3D" id="3.30.565.10">
    <property type="entry name" value="Histidine kinase-like ATPase, C-terminal domain"/>
    <property type="match status" value="1"/>
</dbReference>
<keyword evidence="1" id="KW-0723">Serine/threonine-protein kinase</keyword>
<gene>
    <name evidence="3" type="ORF">HNQ79_005921</name>
</gene>